<sequence length="211" mass="23656">MPPNDNICAGADNKLNKTGAQNDQNDSSANSNEGQVVINHNHYDTPIQKSTPSTQKRRGRKTNAEKLAEAGSQNGSLTEYLQKRPADSTRGTERNTNYHQYDRTPEDTTRFLNSLSYLKPQKVKHNTIVVPKQKRNDASVQSTSSTTHRSQIHDNNANQRTPQTTSSQSHNMRNDGADNTGRIRTTTRPEAMRAGELKFEMEEEEEGETTL</sequence>
<gene>
    <name evidence="2" type="ORF">KQX54_008399</name>
</gene>
<protein>
    <submittedName>
        <fullName evidence="2">Uncharacterized protein</fullName>
    </submittedName>
</protein>
<accession>A0AAV7HT16</accession>
<evidence type="ECO:0000256" key="1">
    <source>
        <dbReference type="SAM" id="MobiDB-lite"/>
    </source>
</evidence>
<dbReference type="Proteomes" id="UP000826195">
    <property type="component" value="Unassembled WGS sequence"/>
</dbReference>
<evidence type="ECO:0000313" key="2">
    <source>
        <dbReference type="EMBL" id="KAH0534785.1"/>
    </source>
</evidence>
<feature type="compositionally biased region" description="Basic and acidic residues" evidence="1">
    <location>
        <begin position="190"/>
        <end position="200"/>
    </location>
</feature>
<feature type="compositionally biased region" description="Acidic residues" evidence="1">
    <location>
        <begin position="201"/>
        <end position="211"/>
    </location>
</feature>
<name>A0AAV7HT16_COTGL</name>
<reference evidence="2 3" key="1">
    <citation type="journal article" date="2021" name="J. Hered.">
        <title>A chromosome-level genome assembly of the parasitoid wasp, Cotesia glomerata (Hymenoptera: Braconidae).</title>
        <authorList>
            <person name="Pinto B.J."/>
            <person name="Weis J.J."/>
            <person name="Gamble T."/>
            <person name="Ode P.J."/>
            <person name="Paul R."/>
            <person name="Zaspel J.M."/>
        </authorList>
    </citation>
    <scope>NUCLEOTIDE SEQUENCE [LARGE SCALE GENOMIC DNA]</scope>
    <source>
        <strain evidence="2">CgM1</strain>
    </source>
</reference>
<organism evidence="2 3">
    <name type="scientific">Cotesia glomerata</name>
    <name type="common">Lepidopteran parasitic wasp</name>
    <name type="synonym">Apanteles glomeratus</name>
    <dbReference type="NCBI Taxonomy" id="32391"/>
    <lineage>
        <taxon>Eukaryota</taxon>
        <taxon>Metazoa</taxon>
        <taxon>Ecdysozoa</taxon>
        <taxon>Arthropoda</taxon>
        <taxon>Hexapoda</taxon>
        <taxon>Insecta</taxon>
        <taxon>Pterygota</taxon>
        <taxon>Neoptera</taxon>
        <taxon>Endopterygota</taxon>
        <taxon>Hymenoptera</taxon>
        <taxon>Apocrita</taxon>
        <taxon>Ichneumonoidea</taxon>
        <taxon>Braconidae</taxon>
        <taxon>Microgastrinae</taxon>
        <taxon>Cotesia</taxon>
    </lineage>
</organism>
<comment type="caution">
    <text evidence="2">The sequence shown here is derived from an EMBL/GenBank/DDBJ whole genome shotgun (WGS) entry which is preliminary data.</text>
</comment>
<feature type="region of interest" description="Disordered" evidence="1">
    <location>
        <begin position="1"/>
        <end position="107"/>
    </location>
</feature>
<evidence type="ECO:0000313" key="3">
    <source>
        <dbReference type="Proteomes" id="UP000826195"/>
    </source>
</evidence>
<dbReference type="AlphaFoldDB" id="A0AAV7HT16"/>
<feature type="compositionally biased region" description="Basic and acidic residues" evidence="1">
    <location>
        <begin position="81"/>
        <end position="93"/>
    </location>
</feature>
<dbReference type="EMBL" id="JAHXZJ010002982">
    <property type="protein sequence ID" value="KAH0534785.1"/>
    <property type="molecule type" value="Genomic_DNA"/>
</dbReference>
<feature type="compositionally biased region" description="Low complexity" evidence="1">
    <location>
        <begin position="20"/>
        <end position="32"/>
    </location>
</feature>
<proteinExistence type="predicted"/>
<feature type="region of interest" description="Disordered" evidence="1">
    <location>
        <begin position="125"/>
        <end position="211"/>
    </location>
</feature>
<keyword evidence="3" id="KW-1185">Reference proteome</keyword>
<feature type="compositionally biased region" description="Polar residues" evidence="1">
    <location>
        <begin position="138"/>
        <end position="171"/>
    </location>
</feature>